<dbReference type="EMBL" id="JAHHZF010000008">
    <property type="protein sequence ID" value="MBT9291321.1"/>
    <property type="molecule type" value="Genomic_DNA"/>
</dbReference>
<dbReference type="RefSeq" id="WP_261969878.1">
    <property type="nucleotide sequence ID" value="NZ_JAHHZF010000008.1"/>
</dbReference>
<keyword evidence="2" id="KW-1185">Reference proteome</keyword>
<reference evidence="1 2" key="1">
    <citation type="submission" date="2021-06" db="EMBL/GenBank/DDBJ databases">
        <authorList>
            <person name="Grouzdev D.S."/>
            <person name="Koziaeva V."/>
        </authorList>
    </citation>
    <scope>NUCLEOTIDE SEQUENCE [LARGE SCALE GENOMIC DNA]</scope>
    <source>
        <strain evidence="1 2">22</strain>
    </source>
</reference>
<evidence type="ECO:0000313" key="2">
    <source>
        <dbReference type="Proteomes" id="UP000766595"/>
    </source>
</evidence>
<organism evidence="1 2">
    <name type="scientific">Prosthecodimorpha staleyi</name>
    <dbReference type="NCBI Taxonomy" id="2840188"/>
    <lineage>
        <taxon>Bacteria</taxon>
        <taxon>Pseudomonadati</taxon>
        <taxon>Pseudomonadota</taxon>
        <taxon>Alphaproteobacteria</taxon>
        <taxon>Hyphomicrobiales</taxon>
        <taxon>Ancalomicrobiaceae</taxon>
        <taxon>Prosthecodimorpha</taxon>
    </lineage>
</organism>
<protein>
    <submittedName>
        <fullName evidence="1">Uncharacterized protein</fullName>
    </submittedName>
</protein>
<dbReference type="AlphaFoldDB" id="A0A947GEE2"/>
<accession>A0A947GEE2</accession>
<gene>
    <name evidence="1" type="ORF">KL771_17775</name>
</gene>
<dbReference type="Proteomes" id="UP000766595">
    <property type="component" value="Unassembled WGS sequence"/>
</dbReference>
<evidence type="ECO:0000313" key="1">
    <source>
        <dbReference type="EMBL" id="MBT9291321.1"/>
    </source>
</evidence>
<comment type="caution">
    <text evidence="1">The sequence shown here is derived from an EMBL/GenBank/DDBJ whole genome shotgun (WGS) entry which is preliminary data.</text>
</comment>
<sequence>MTNWLARAADVEVAPGIGFRTVSVPLGGAEVVIVRLGWRHEGLYGSASALVFVMKAPAIAIALAVSWLFAGEAEAGDQETARRFASDLQRIERQVVAAYRAADAGTLDALRRSLFPFQGRGLETQPDHTECASAAGFLVFIIDDMLYPPEKGAPLYGRDVRTFSSMMSMCERRLGITGHRAFPPLIP</sequence>
<name>A0A947GEE2_9HYPH</name>
<proteinExistence type="predicted"/>